<dbReference type="Pfam" id="PF02518">
    <property type="entry name" value="HATPase_c"/>
    <property type="match status" value="1"/>
</dbReference>
<reference evidence="19" key="1">
    <citation type="submission" date="2021-01" db="EMBL/GenBank/DDBJ databases">
        <title>Whole genome shotgun sequence of Dactylosporangium siamense NBRC 106093.</title>
        <authorList>
            <person name="Komaki H."/>
            <person name="Tamura T."/>
        </authorList>
    </citation>
    <scope>NUCLEOTIDE SEQUENCE</scope>
    <source>
        <strain evidence="19">NBRC 106093</strain>
    </source>
</reference>
<dbReference type="SUPFAM" id="SSF47384">
    <property type="entry name" value="Homodimeric domain of signal transducing histidine kinase"/>
    <property type="match status" value="1"/>
</dbReference>
<dbReference type="CDD" id="cd00130">
    <property type="entry name" value="PAS"/>
    <property type="match status" value="1"/>
</dbReference>
<feature type="transmembrane region" description="Helical" evidence="16">
    <location>
        <begin position="20"/>
        <end position="45"/>
    </location>
</feature>
<keyword evidence="13 16" id="KW-0472">Membrane</keyword>
<dbReference type="SMART" id="SM00388">
    <property type="entry name" value="HisKA"/>
    <property type="match status" value="1"/>
</dbReference>
<dbReference type="SUPFAM" id="SSF55785">
    <property type="entry name" value="PYP-like sensor domain (PAS domain)"/>
    <property type="match status" value="1"/>
</dbReference>
<evidence type="ECO:0000256" key="1">
    <source>
        <dbReference type="ARBA" id="ARBA00000085"/>
    </source>
</evidence>
<dbReference type="InterPro" id="IPR000700">
    <property type="entry name" value="PAS-assoc_C"/>
</dbReference>
<dbReference type="SMART" id="SM00387">
    <property type="entry name" value="HATPase_c"/>
    <property type="match status" value="1"/>
</dbReference>
<dbReference type="PRINTS" id="PR00344">
    <property type="entry name" value="BCTRLSENSOR"/>
</dbReference>
<keyword evidence="12" id="KW-0902">Two-component regulatory system</keyword>
<keyword evidence="8" id="KW-0547">Nucleotide-binding</keyword>
<dbReference type="Pfam" id="PF03924">
    <property type="entry name" value="CHASE"/>
    <property type="match status" value="1"/>
</dbReference>
<protein>
    <recommendedName>
        <fullName evidence="14">Sensor-like histidine kinase SenX3</fullName>
        <ecNumber evidence="4">2.7.13.3</ecNumber>
    </recommendedName>
</protein>
<dbReference type="PROSITE" id="PS50109">
    <property type="entry name" value="HIS_KIN"/>
    <property type="match status" value="1"/>
</dbReference>
<evidence type="ECO:0000256" key="3">
    <source>
        <dbReference type="ARBA" id="ARBA00004236"/>
    </source>
</evidence>
<sequence>MVVPDVPRRLEVAAMTTHRWYGSMALAAAVLILGVFATLGVTVVISGKERRSAQQVIQRQSDLAAATVAAEVRRYLDTIDNVAAALGSHDVLSPDEFDRATSRVPGEALAGATALVFVVPAAPAAVPAVQAEWRAAGAGDLTLRPIPGAEEHYFGVYARQLDGLAGLEGGSDLGANLDVADVLREARRVGGSAVSNAALLARDASRPADEQRRTLSLATPVLGPGGVLRGWVVLGLRGEGFFGGALGEVLHRRVTATLSATQTGGGLLPIATVHRLATPGDALHRHQDLDIAQRRWHLEVSADPRDLPGAYTDRPLVTAVAGALLTVLLTLLVYLLSTRRAKAMILVHEATRELRAAEREAREQAALQQAILTSLGEGVTVVGADGRVLLHNPAARQLLGTADDADDLQDWPAHYGAYLPDRVTPFPAVELPMVKALRGVSVDRVEMVIRNPTHPDGILVSVSARPLDRSAGAPRGAVAVLHDITALRRYETELAQFAAVVAHDLKSPLTAVHGFAAVAADAVSALPAGDPERPGGMTRAGTARAAVERVRLGAIRMRSIIDDLLAYTTARDAPLNLTDVDLRAIVESVVAERTAPAPPVHLSMASSAGRPPTPTVHIGDLPQIRADPGLLRLVVDNLVGNAIKYTPAGRTPHVEVTAHADADGVHLVVADRGIGIPDSEKGRVFESFYRARPVDYGGTGLGLAICRRIVERHGGSIAVEDNPGGGTRFRVTLPTAGAALEPDPIAALRTHGGSADVGWERLMRPGDSVTLARAPGR</sequence>
<dbReference type="InterPro" id="IPR003661">
    <property type="entry name" value="HisK_dim/P_dom"/>
</dbReference>
<name>A0A919PWV9_9ACTN</name>
<dbReference type="InterPro" id="IPR035965">
    <property type="entry name" value="PAS-like_dom_sf"/>
</dbReference>
<dbReference type="PANTHER" id="PTHR42878">
    <property type="entry name" value="TWO-COMPONENT HISTIDINE KINASE"/>
    <property type="match status" value="1"/>
</dbReference>
<evidence type="ECO:0000256" key="12">
    <source>
        <dbReference type="ARBA" id="ARBA00023012"/>
    </source>
</evidence>
<evidence type="ECO:0000256" key="7">
    <source>
        <dbReference type="ARBA" id="ARBA00022692"/>
    </source>
</evidence>
<dbReference type="InterPro" id="IPR005467">
    <property type="entry name" value="His_kinase_dom"/>
</dbReference>
<dbReference type="InterPro" id="IPR004358">
    <property type="entry name" value="Sig_transdc_His_kin-like_C"/>
</dbReference>
<keyword evidence="5" id="KW-0597">Phosphoprotein</keyword>
<evidence type="ECO:0000256" key="15">
    <source>
        <dbReference type="SAM" id="Coils"/>
    </source>
</evidence>
<dbReference type="Gene3D" id="1.10.287.130">
    <property type="match status" value="1"/>
</dbReference>
<evidence type="ECO:0000256" key="6">
    <source>
        <dbReference type="ARBA" id="ARBA00022679"/>
    </source>
</evidence>
<evidence type="ECO:0000256" key="14">
    <source>
        <dbReference type="ARBA" id="ARBA00039401"/>
    </source>
</evidence>
<comment type="caution">
    <text evidence="19">The sequence shown here is derived from an EMBL/GenBank/DDBJ whole genome shotgun (WGS) entry which is preliminary data.</text>
</comment>
<dbReference type="InterPro" id="IPR013656">
    <property type="entry name" value="PAS_4"/>
</dbReference>
<evidence type="ECO:0000256" key="9">
    <source>
        <dbReference type="ARBA" id="ARBA00022777"/>
    </source>
</evidence>
<organism evidence="19 20">
    <name type="scientific">Dactylosporangium siamense</name>
    <dbReference type="NCBI Taxonomy" id="685454"/>
    <lineage>
        <taxon>Bacteria</taxon>
        <taxon>Bacillati</taxon>
        <taxon>Actinomycetota</taxon>
        <taxon>Actinomycetes</taxon>
        <taxon>Micromonosporales</taxon>
        <taxon>Micromonosporaceae</taxon>
        <taxon>Dactylosporangium</taxon>
    </lineage>
</organism>
<dbReference type="InterPro" id="IPR036097">
    <property type="entry name" value="HisK_dim/P_sf"/>
</dbReference>
<evidence type="ECO:0000313" key="20">
    <source>
        <dbReference type="Proteomes" id="UP000660611"/>
    </source>
</evidence>
<dbReference type="InterPro" id="IPR003594">
    <property type="entry name" value="HATPase_dom"/>
</dbReference>
<dbReference type="SUPFAM" id="SSF55874">
    <property type="entry name" value="ATPase domain of HSP90 chaperone/DNA topoisomerase II/histidine kinase"/>
    <property type="match status" value="1"/>
</dbReference>
<comment type="subcellular location">
    <subcellularLocation>
        <location evidence="3">Cell membrane</location>
    </subcellularLocation>
    <subcellularLocation>
        <location evidence="2">Membrane</location>
        <topology evidence="2">Multi-pass membrane protein</topology>
    </subcellularLocation>
</comment>
<feature type="transmembrane region" description="Helical" evidence="16">
    <location>
        <begin position="315"/>
        <end position="336"/>
    </location>
</feature>
<keyword evidence="6" id="KW-0808">Transferase</keyword>
<dbReference type="EC" id="2.7.13.3" evidence="4"/>
<evidence type="ECO:0000256" key="11">
    <source>
        <dbReference type="ARBA" id="ARBA00022989"/>
    </source>
</evidence>
<dbReference type="GO" id="GO:0000156">
    <property type="term" value="F:phosphorelay response regulator activity"/>
    <property type="evidence" value="ECO:0007669"/>
    <property type="project" value="TreeGrafter"/>
</dbReference>
<dbReference type="GO" id="GO:0030295">
    <property type="term" value="F:protein kinase activator activity"/>
    <property type="evidence" value="ECO:0007669"/>
    <property type="project" value="TreeGrafter"/>
</dbReference>
<dbReference type="Proteomes" id="UP000660611">
    <property type="component" value="Unassembled WGS sequence"/>
</dbReference>
<dbReference type="PROSITE" id="PS50113">
    <property type="entry name" value="PAC"/>
    <property type="match status" value="1"/>
</dbReference>
<evidence type="ECO:0000313" key="19">
    <source>
        <dbReference type="EMBL" id="GIG51784.1"/>
    </source>
</evidence>
<accession>A0A919PWV9</accession>
<feature type="domain" description="Histidine kinase" evidence="17">
    <location>
        <begin position="500"/>
        <end position="737"/>
    </location>
</feature>
<dbReference type="GO" id="GO:0007234">
    <property type="term" value="P:osmosensory signaling via phosphorelay pathway"/>
    <property type="evidence" value="ECO:0007669"/>
    <property type="project" value="TreeGrafter"/>
</dbReference>
<evidence type="ECO:0000256" key="4">
    <source>
        <dbReference type="ARBA" id="ARBA00012438"/>
    </source>
</evidence>
<dbReference type="FunFam" id="3.30.565.10:FF:000006">
    <property type="entry name" value="Sensor histidine kinase WalK"/>
    <property type="match status" value="1"/>
</dbReference>
<dbReference type="GO" id="GO:0000155">
    <property type="term" value="F:phosphorelay sensor kinase activity"/>
    <property type="evidence" value="ECO:0007669"/>
    <property type="project" value="InterPro"/>
</dbReference>
<dbReference type="GO" id="GO:0005886">
    <property type="term" value="C:plasma membrane"/>
    <property type="evidence" value="ECO:0007669"/>
    <property type="project" value="UniProtKB-SubCell"/>
</dbReference>
<dbReference type="GO" id="GO:0005524">
    <property type="term" value="F:ATP binding"/>
    <property type="evidence" value="ECO:0007669"/>
    <property type="project" value="UniProtKB-KW"/>
</dbReference>
<evidence type="ECO:0000256" key="5">
    <source>
        <dbReference type="ARBA" id="ARBA00022553"/>
    </source>
</evidence>
<keyword evidence="7 16" id="KW-0812">Transmembrane</keyword>
<dbReference type="InterPro" id="IPR036890">
    <property type="entry name" value="HATPase_C_sf"/>
</dbReference>
<dbReference type="CDD" id="cd00082">
    <property type="entry name" value="HisKA"/>
    <property type="match status" value="1"/>
</dbReference>
<keyword evidence="20" id="KW-1185">Reference proteome</keyword>
<dbReference type="InterPro" id="IPR000014">
    <property type="entry name" value="PAS"/>
</dbReference>
<comment type="catalytic activity">
    <reaction evidence="1">
        <text>ATP + protein L-histidine = ADP + protein N-phospho-L-histidine.</text>
        <dbReference type="EC" id="2.7.13.3"/>
    </reaction>
</comment>
<dbReference type="InterPro" id="IPR050351">
    <property type="entry name" value="BphY/WalK/GraS-like"/>
</dbReference>
<evidence type="ECO:0000256" key="10">
    <source>
        <dbReference type="ARBA" id="ARBA00022840"/>
    </source>
</evidence>
<gene>
    <name evidence="19" type="ORF">Dsi01nite_098250</name>
</gene>
<keyword evidence="9" id="KW-0418">Kinase</keyword>
<evidence type="ECO:0000259" key="18">
    <source>
        <dbReference type="PROSITE" id="PS50113"/>
    </source>
</evidence>
<evidence type="ECO:0000256" key="16">
    <source>
        <dbReference type="SAM" id="Phobius"/>
    </source>
</evidence>
<dbReference type="InterPro" id="IPR006189">
    <property type="entry name" value="CHASE_dom"/>
</dbReference>
<dbReference type="Pfam" id="PF08448">
    <property type="entry name" value="PAS_4"/>
    <property type="match status" value="1"/>
</dbReference>
<keyword evidence="15" id="KW-0175">Coiled coil</keyword>
<dbReference type="AlphaFoldDB" id="A0A919PWV9"/>
<dbReference type="EMBL" id="BONQ01000162">
    <property type="protein sequence ID" value="GIG51784.1"/>
    <property type="molecule type" value="Genomic_DNA"/>
</dbReference>
<dbReference type="PANTHER" id="PTHR42878:SF7">
    <property type="entry name" value="SENSOR HISTIDINE KINASE GLRK"/>
    <property type="match status" value="1"/>
</dbReference>
<keyword evidence="11 16" id="KW-1133">Transmembrane helix</keyword>
<feature type="coiled-coil region" evidence="15">
    <location>
        <begin position="340"/>
        <end position="367"/>
    </location>
</feature>
<feature type="domain" description="PAC" evidence="18">
    <location>
        <begin position="443"/>
        <end position="496"/>
    </location>
</feature>
<dbReference type="CDD" id="cd00075">
    <property type="entry name" value="HATPase"/>
    <property type="match status" value="1"/>
</dbReference>
<keyword evidence="10" id="KW-0067">ATP-binding</keyword>
<evidence type="ECO:0000256" key="2">
    <source>
        <dbReference type="ARBA" id="ARBA00004141"/>
    </source>
</evidence>
<proteinExistence type="predicted"/>
<dbReference type="Pfam" id="PF00512">
    <property type="entry name" value="HisKA"/>
    <property type="match status" value="1"/>
</dbReference>
<evidence type="ECO:0000256" key="8">
    <source>
        <dbReference type="ARBA" id="ARBA00022741"/>
    </source>
</evidence>
<evidence type="ECO:0000259" key="17">
    <source>
        <dbReference type="PROSITE" id="PS50109"/>
    </source>
</evidence>
<dbReference type="Gene3D" id="3.30.450.20">
    <property type="entry name" value="PAS domain"/>
    <property type="match status" value="1"/>
</dbReference>
<evidence type="ECO:0000256" key="13">
    <source>
        <dbReference type="ARBA" id="ARBA00023136"/>
    </source>
</evidence>
<dbReference type="Gene3D" id="3.30.565.10">
    <property type="entry name" value="Histidine kinase-like ATPase, C-terminal domain"/>
    <property type="match status" value="1"/>
</dbReference>